<dbReference type="InterPro" id="IPR021457">
    <property type="entry name" value="DUF3108"/>
</dbReference>
<evidence type="ECO:0008006" key="3">
    <source>
        <dbReference type="Google" id="ProtNLM"/>
    </source>
</evidence>
<reference evidence="1 2" key="1">
    <citation type="submission" date="2020-08" db="EMBL/GenBank/DDBJ databases">
        <title>Genomic Encyclopedia of Type Strains, Phase IV (KMG-IV): sequencing the most valuable type-strain genomes for metagenomic binning, comparative biology and taxonomic classification.</title>
        <authorList>
            <person name="Goeker M."/>
        </authorList>
    </citation>
    <scope>NUCLEOTIDE SEQUENCE [LARGE SCALE GENOMIC DNA]</scope>
    <source>
        <strain evidence="1 2">DSM 102983</strain>
    </source>
</reference>
<name>A0ABR6KS70_9BACT</name>
<dbReference type="EMBL" id="JACHOC010000009">
    <property type="protein sequence ID" value="MBB4624281.1"/>
    <property type="molecule type" value="Genomic_DNA"/>
</dbReference>
<dbReference type="Pfam" id="PF11306">
    <property type="entry name" value="DUF3108"/>
    <property type="match status" value="1"/>
</dbReference>
<comment type="caution">
    <text evidence="1">The sequence shown here is derived from an EMBL/GenBank/DDBJ whole genome shotgun (WGS) entry which is preliminary data.</text>
</comment>
<proteinExistence type="predicted"/>
<keyword evidence="2" id="KW-1185">Reference proteome</keyword>
<accession>A0ABR6KS70</accession>
<protein>
    <recommendedName>
        <fullName evidence="3">DUF3108 domain-containing protein</fullName>
    </recommendedName>
</protein>
<evidence type="ECO:0000313" key="1">
    <source>
        <dbReference type="EMBL" id="MBB4624281.1"/>
    </source>
</evidence>
<organism evidence="1 2">
    <name type="scientific">Parabacteroides faecis</name>
    <dbReference type="NCBI Taxonomy" id="1217282"/>
    <lineage>
        <taxon>Bacteria</taxon>
        <taxon>Pseudomonadati</taxon>
        <taxon>Bacteroidota</taxon>
        <taxon>Bacteroidia</taxon>
        <taxon>Bacteroidales</taxon>
        <taxon>Tannerellaceae</taxon>
        <taxon>Parabacteroides</taxon>
    </lineage>
</organism>
<evidence type="ECO:0000313" key="2">
    <source>
        <dbReference type="Proteomes" id="UP000533637"/>
    </source>
</evidence>
<sequence length="294" mass="34551">MKDNRSLLRAVAVVVWECRSKAIGFFLLGWLLLLPEVTGAQTIPVKERFSAGEEVQYELYFKWGILMPRAGQATLSVKNARYKGETAYHYRLLFRTSGMFEKVYSMRDTIDCYFSPEMLLLRSEKRVNENDYYLIDDLKFSYQDGKTSAHSHRYTPSRTKIDTMIVSEQYMFDMLGATMYLRSLDWDKMQYGDEFPFHVAIGRERINISFRYTGQQIVERNEALKYRTRHFFIDIYDDAFTQSKAAAEIWIGDDENHIPVKIRAKLKIGAAEVYYKSSRGLRYPLSSRVEIPRR</sequence>
<gene>
    <name evidence="1" type="ORF">GGQ57_004209</name>
</gene>
<dbReference type="RefSeq" id="WP_221267824.1">
    <property type="nucleotide sequence ID" value="NZ_BMPB01000019.1"/>
</dbReference>
<dbReference type="Proteomes" id="UP000533637">
    <property type="component" value="Unassembled WGS sequence"/>
</dbReference>